<sequence length="56" mass="6191">MILVDPFTTAIFTDLVGNALDADVHSSRRSGLFEAFDFFEMSSVEGDSTWSLESDL</sequence>
<evidence type="ECO:0000313" key="3">
    <source>
        <dbReference type="WBParaSite" id="HNAJ_0000429101-mRNA-1"/>
    </source>
</evidence>
<protein>
    <submittedName>
        <fullName evidence="1 3">Uncharacterized protein</fullName>
    </submittedName>
</protein>
<evidence type="ECO:0000313" key="1">
    <source>
        <dbReference type="EMBL" id="VDO00149.1"/>
    </source>
</evidence>
<dbReference type="WBParaSite" id="HNAJ_0000429101-mRNA-1">
    <property type="protein sequence ID" value="HNAJ_0000429101-mRNA-1"/>
    <property type="gene ID" value="HNAJ_0000429101"/>
</dbReference>
<proteinExistence type="predicted"/>
<dbReference type="AlphaFoldDB" id="A0A0R3TB52"/>
<accession>A0A0R3TB52</accession>
<evidence type="ECO:0000313" key="2">
    <source>
        <dbReference type="Proteomes" id="UP000278807"/>
    </source>
</evidence>
<dbReference type="EMBL" id="UZAE01002919">
    <property type="protein sequence ID" value="VDO00149.1"/>
    <property type="molecule type" value="Genomic_DNA"/>
</dbReference>
<reference evidence="3" key="1">
    <citation type="submission" date="2017-02" db="UniProtKB">
        <authorList>
            <consortium name="WormBaseParasite"/>
        </authorList>
    </citation>
    <scope>IDENTIFICATION</scope>
</reference>
<reference evidence="1 2" key="2">
    <citation type="submission" date="2018-11" db="EMBL/GenBank/DDBJ databases">
        <authorList>
            <consortium name="Pathogen Informatics"/>
        </authorList>
    </citation>
    <scope>NUCLEOTIDE SEQUENCE [LARGE SCALE GENOMIC DNA]</scope>
</reference>
<dbReference type="Proteomes" id="UP000278807">
    <property type="component" value="Unassembled WGS sequence"/>
</dbReference>
<organism evidence="3">
    <name type="scientific">Rodentolepis nana</name>
    <name type="common">Dwarf tapeworm</name>
    <name type="synonym">Hymenolepis nana</name>
    <dbReference type="NCBI Taxonomy" id="102285"/>
    <lineage>
        <taxon>Eukaryota</taxon>
        <taxon>Metazoa</taxon>
        <taxon>Spiralia</taxon>
        <taxon>Lophotrochozoa</taxon>
        <taxon>Platyhelminthes</taxon>
        <taxon>Cestoda</taxon>
        <taxon>Eucestoda</taxon>
        <taxon>Cyclophyllidea</taxon>
        <taxon>Hymenolepididae</taxon>
        <taxon>Rodentolepis</taxon>
    </lineage>
</organism>
<gene>
    <name evidence="1" type="ORF">HNAJ_LOCUS4289</name>
</gene>
<keyword evidence="2" id="KW-1185">Reference proteome</keyword>
<name>A0A0R3TB52_RODNA</name>